<keyword evidence="1" id="KW-0812">Transmembrane</keyword>
<dbReference type="OrthoDB" id="9809813at2"/>
<dbReference type="AlphaFoldDB" id="A0A345ZTT5"/>
<reference evidence="3 4" key="1">
    <citation type="submission" date="2018-07" db="EMBL/GenBank/DDBJ databases">
        <authorList>
            <person name="Quirk P.G."/>
            <person name="Krulwich T.A."/>
        </authorList>
    </citation>
    <scope>NUCLEOTIDE SEQUENCE [LARGE SCALE GENOMIC DNA]</scope>
    <source>
        <strain evidence="3 4">CC-BB4</strain>
    </source>
</reference>
<feature type="domain" description="DUF218" evidence="2">
    <location>
        <begin position="80"/>
        <end position="246"/>
    </location>
</feature>
<keyword evidence="4" id="KW-1185">Reference proteome</keyword>
<accession>A0A345ZTT5</accession>
<organism evidence="3 4">
    <name type="scientific">Pseudolabrys taiwanensis</name>
    <dbReference type="NCBI Taxonomy" id="331696"/>
    <lineage>
        <taxon>Bacteria</taxon>
        <taxon>Pseudomonadati</taxon>
        <taxon>Pseudomonadota</taxon>
        <taxon>Alphaproteobacteria</taxon>
        <taxon>Hyphomicrobiales</taxon>
        <taxon>Xanthobacteraceae</taxon>
        <taxon>Pseudolabrys</taxon>
    </lineage>
</organism>
<proteinExistence type="predicted"/>
<dbReference type="Pfam" id="PF02698">
    <property type="entry name" value="DUF218"/>
    <property type="match status" value="1"/>
</dbReference>
<keyword evidence="1" id="KW-0472">Membrane</keyword>
<evidence type="ECO:0000256" key="1">
    <source>
        <dbReference type="SAM" id="Phobius"/>
    </source>
</evidence>
<dbReference type="Gene3D" id="3.40.50.620">
    <property type="entry name" value="HUPs"/>
    <property type="match status" value="1"/>
</dbReference>
<dbReference type="KEGG" id="ptaw:DW352_07265"/>
<dbReference type="CDD" id="cd06259">
    <property type="entry name" value="YdcF-like"/>
    <property type="match status" value="1"/>
</dbReference>
<dbReference type="InterPro" id="IPR014729">
    <property type="entry name" value="Rossmann-like_a/b/a_fold"/>
</dbReference>
<dbReference type="Proteomes" id="UP000254889">
    <property type="component" value="Chromosome"/>
</dbReference>
<dbReference type="PANTHER" id="PTHR30336:SF4">
    <property type="entry name" value="ENVELOPE BIOGENESIS FACTOR ELYC"/>
    <property type="match status" value="1"/>
</dbReference>
<gene>
    <name evidence="3" type="ORF">DW352_07265</name>
</gene>
<dbReference type="RefSeq" id="WP_115689876.1">
    <property type="nucleotide sequence ID" value="NZ_CP031417.1"/>
</dbReference>
<dbReference type="InterPro" id="IPR051599">
    <property type="entry name" value="Cell_Envelope_Assoc"/>
</dbReference>
<sequence>MFFVLSKTIGFLLLPSNLLILCGVVGAALLLTPWRRLGAWLAGGSVVLVALLSLLPVGALLLSTLESRFPPWRPTEGAPDGIVVLGGAFNTDHSRAYGVPMLNSDAGRLVALAKLARDYPNARIVYTGGDASLLGNGEPEADFVYPLLDALGVPRSRVMLESKSRNTQENAVLTKQLVQPKAGERWLLVTSAFHMPRAIGCFRKAGFDVEAYPANWYTLPSGEWEFKRSVSSGLRVLDLAVHEWLGLIAYRLTGKTDALLPSP</sequence>
<evidence type="ECO:0000259" key="2">
    <source>
        <dbReference type="Pfam" id="PF02698"/>
    </source>
</evidence>
<dbReference type="GO" id="GO:0000270">
    <property type="term" value="P:peptidoglycan metabolic process"/>
    <property type="evidence" value="ECO:0007669"/>
    <property type="project" value="TreeGrafter"/>
</dbReference>
<feature type="transmembrane region" description="Helical" evidence="1">
    <location>
        <begin position="12"/>
        <end position="31"/>
    </location>
</feature>
<keyword evidence="1" id="KW-1133">Transmembrane helix</keyword>
<feature type="transmembrane region" description="Helical" evidence="1">
    <location>
        <begin position="37"/>
        <end position="63"/>
    </location>
</feature>
<name>A0A345ZTT5_9HYPH</name>
<dbReference type="InterPro" id="IPR003848">
    <property type="entry name" value="DUF218"/>
</dbReference>
<dbReference type="GO" id="GO:0005886">
    <property type="term" value="C:plasma membrane"/>
    <property type="evidence" value="ECO:0007669"/>
    <property type="project" value="TreeGrafter"/>
</dbReference>
<dbReference type="EMBL" id="CP031417">
    <property type="protein sequence ID" value="AXK80332.1"/>
    <property type="molecule type" value="Genomic_DNA"/>
</dbReference>
<protein>
    <submittedName>
        <fullName evidence="3">YdcF family protein</fullName>
    </submittedName>
</protein>
<dbReference type="GO" id="GO:0043164">
    <property type="term" value="P:Gram-negative-bacterium-type cell wall biogenesis"/>
    <property type="evidence" value="ECO:0007669"/>
    <property type="project" value="TreeGrafter"/>
</dbReference>
<evidence type="ECO:0000313" key="3">
    <source>
        <dbReference type="EMBL" id="AXK80332.1"/>
    </source>
</evidence>
<dbReference type="PANTHER" id="PTHR30336">
    <property type="entry name" value="INNER MEMBRANE PROTEIN, PROBABLE PERMEASE"/>
    <property type="match status" value="1"/>
</dbReference>
<evidence type="ECO:0000313" key="4">
    <source>
        <dbReference type="Proteomes" id="UP000254889"/>
    </source>
</evidence>